<dbReference type="PANTHER" id="PTHR12416">
    <property type="entry name" value="RRNA-PROCESSING PROTEIN UTP23 HOMOLOG"/>
    <property type="match status" value="1"/>
</dbReference>
<protein>
    <recommendedName>
        <fullName evidence="7">rRNA-processing protein UTP23 homolog</fullName>
    </recommendedName>
</protein>
<dbReference type="Gene3D" id="3.40.50.1010">
    <property type="entry name" value="5'-nuclease"/>
    <property type="match status" value="1"/>
</dbReference>
<accession>A0AAN7PYE1</accession>
<feature type="compositionally biased region" description="Basic residues" evidence="8">
    <location>
        <begin position="217"/>
        <end position="226"/>
    </location>
</feature>
<dbReference type="EMBL" id="JARPUR010000003">
    <property type="protein sequence ID" value="KAK4879547.1"/>
    <property type="molecule type" value="Genomic_DNA"/>
</dbReference>
<dbReference type="InterPro" id="IPR057776">
    <property type="entry name" value="UTP23_sensor"/>
</dbReference>
<comment type="caution">
    <text evidence="10">The sequence shown here is derived from an EMBL/GenBank/DDBJ whole genome shotgun (WGS) entry which is preliminary data.</text>
</comment>
<dbReference type="InterPro" id="IPR029060">
    <property type="entry name" value="PIN-like_dom_sf"/>
</dbReference>
<keyword evidence="11" id="KW-1185">Reference proteome</keyword>
<keyword evidence="3" id="KW-0698">rRNA processing</keyword>
<dbReference type="Pfam" id="PF24779">
    <property type="entry name" value="UTP23_sensor"/>
    <property type="match status" value="1"/>
</dbReference>
<keyword evidence="2" id="KW-0690">Ribosome biogenesis</keyword>
<keyword evidence="4" id="KW-0539">Nucleus</keyword>
<dbReference type="SUPFAM" id="SSF88723">
    <property type="entry name" value="PIN domain-like"/>
    <property type="match status" value="1"/>
</dbReference>
<dbReference type="AlphaFoldDB" id="A0AAN7PYE1"/>
<dbReference type="GO" id="GO:0032040">
    <property type="term" value="C:small-subunit processome"/>
    <property type="evidence" value="ECO:0007669"/>
    <property type="project" value="InterPro"/>
</dbReference>
<evidence type="ECO:0000256" key="5">
    <source>
        <dbReference type="ARBA" id="ARBA00037300"/>
    </source>
</evidence>
<dbReference type="InterPro" id="IPR006984">
    <property type="entry name" value="Fcf1/UTP23"/>
</dbReference>
<evidence type="ECO:0000256" key="1">
    <source>
        <dbReference type="ARBA" id="ARBA00004604"/>
    </source>
</evidence>
<feature type="domain" description="UTP23 sensor motif region" evidence="9">
    <location>
        <begin position="180"/>
        <end position="199"/>
    </location>
</feature>
<dbReference type="Proteomes" id="UP001353858">
    <property type="component" value="Unassembled WGS sequence"/>
</dbReference>
<comment type="function">
    <text evidence="5">Involved in rRNA-processing and ribosome biogenesis.</text>
</comment>
<dbReference type="FunFam" id="3.40.50.1010:FF:000006">
    <property type="entry name" value="rRNA-processing protein UTP23 homolog"/>
    <property type="match status" value="1"/>
</dbReference>
<gene>
    <name evidence="10" type="ORF">RN001_007693</name>
</gene>
<comment type="similarity">
    <text evidence="6">Belongs to the UTP23/FCF1 family. UTP23 subfamily.</text>
</comment>
<name>A0AAN7PYE1_9COLE</name>
<evidence type="ECO:0000256" key="7">
    <source>
        <dbReference type="ARBA" id="ARBA00071400"/>
    </source>
</evidence>
<evidence type="ECO:0000313" key="10">
    <source>
        <dbReference type="EMBL" id="KAK4879547.1"/>
    </source>
</evidence>
<evidence type="ECO:0000256" key="6">
    <source>
        <dbReference type="ARBA" id="ARBA00038503"/>
    </source>
</evidence>
<comment type="subcellular location">
    <subcellularLocation>
        <location evidence="1">Nucleus</location>
        <location evidence="1">Nucleolus</location>
    </subcellularLocation>
</comment>
<dbReference type="GO" id="GO:0006364">
    <property type="term" value="P:rRNA processing"/>
    <property type="evidence" value="ECO:0007669"/>
    <property type="project" value="UniProtKB-KW"/>
</dbReference>
<evidence type="ECO:0000256" key="8">
    <source>
        <dbReference type="SAM" id="MobiDB-lite"/>
    </source>
</evidence>
<feature type="region of interest" description="Disordered" evidence="8">
    <location>
        <begin position="167"/>
        <end position="227"/>
    </location>
</feature>
<organism evidence="10 11">
    <name type="scientific">Aquatica leii</name>
    <dbReference type="NCBI Taxonomy" id="1421715"/>
    <lineage>
        <taxon>Eukaryota</taxon>
        <taxon>Metazoa</taxon>
        <taxon>Ecdysozoa</taxon>
        <taxon>Arthropoda</taxon>
        <taxon>Hexapoda</taxon>
        <taxon>Insecta</taxon>
        <taxon>Pterygota</taxon>
        <taxon>Neoptera</taxon>
        <taxon>Endopterygota</taxon>
        <taxon>Coleoptera</taxon>
        <taxon>Polyphaga</taxon>
        <taxon>Elateriformia</taxon>
        <taxon>Elateroidea</taxon>
        <taxon>Lampyridae</taxon>
        <taxon>Luciolinae</taxon>
        <taxon>Aquatica</taxon>
    </lineage>
</organism>
<reference evidence="11" key="1">
    <citation type="submission" date="2023-01" db="EMBL/GenBank/DDBJ databases">
        <title>Key to firefly adult light organ development and bioluminescence: homeobox transcription factors regulate luciferase expression and transportation to peroxisome.</title>
        <authorList>
            <person name="Fu X."/>
        </authorList>
    </citation>
    <scope>NUCLEOTIDE SEQUENCE [LARGE SCALE GENOMIC DNA]</scope>
</reference>
<evidence type="ECO:0000256" key="2">
    <source>
        <dbReference type="ARBA" id="ARBA00022517"/>
    </source>
</evidence>
<dbReference type="Pfam" id="PF04900">
    <property type="entry name" value="Fcf1"/>
    <property type="match status" value="1"/>
</dbReference>
<evidence type="ECO:0000259" key="9">
    <source>
        <dbReference type="Pfam" id="PF24779"/>
    </source>
</evidence>
<sequence>MSKNINFYINNFKFRQPYQMLVDGTFCFAALNNKINIQDNLPRYLQSELKFRTTSCVIIETERLGRQVAGALIILKNFLVHKCGHESRAIPGAECLLSMVQNMNPNHYIVATQDHDLQSRVRTLPAVPLLYFVRKTPVLDQPSLASLNEARSMMGLGPKEKETISQLKAQHGIAESTEIRKKRRKQSGPNPLSCKKKKKQAGSVQSGRVEKLDTEKKKRKKIRISKHVKEMLCNIRNNE</sequence>
<dbReference type="CDD" id="cd09866">
    <property type="entry name" value="PIN_Fcf1-Utp23-H"/>
    <property type="match status" value="1"/>
</dbReference>
<evidence type="ECO:0000313" key="11">
    <source>
        <dbReference type="Proteomes" id="UP001353858"/>
    </source>
</evidence>
<evidence type="ECO:0000256" key="4">
    <source>
        <dbReference type="ARBA" id="ARBA00023242"/>
    </source>
</evidence>
<proteinExistence type="inferred from homology"/>
<evidence type="ECO:0000256" key="3">
    <source>
        <dbReference type="ARBA" id="ARBA00022552"/>
    </source>
</evidence>